<dbReference type="EMBL" id="HE575320">
    <property type="protein sequence ID" value="CCC91467.1"/>
    <property type="molecule type" value="Genomic_DNA"/>
</dbReference>
<proteinExistence type="predicted"/>
<reference evidence="1" key="1">
    <citation type="journal article" date="2012" name="Proc. Natl. Acad. Sci. U.S.A.">
        <title>Antigenic diversity is generated by distinct evolutionary mechanisms in African trypanosome species.</title>
        <authorList>
            <person name="Jackson A.P."/>
            <person name="Berry A."/>
            <person name="Aslett M."/>
            <person name="Allison H.C."/>
            <person name="Burton P."/>
            <person name="Vavrova-Anderson J."/>
            <person name="Brown R."/>
            <person name="Browne H."/>
            <person name="Corton N."/>
            <person name="Hauser H."/>
            <person name="Gamble J."/>
            <person name="Gilderthorp R."/>
            <person name="Marcello L."/>
            <person name="McQuillan J."/>
            <person name="Otto T.D."/>
            <person name="Quail M.A."/>
            <person name="Sanders M.J."/>
            <person name="van Tonder A."/>
            <person name="Ginger M.L."/>
            <person name="Field M.C."/>
            <person name="Barry J.D."/>
            <person name="Hertz-Fowler C."/>
            <person name="Berriman M."/>
        </authorList>
    </citation>
    <scope>NUCLEOTIDE SEQUENCE</scope>
    <source>
        <strain evidence="1">IL3000</strain>
    </source>
</reference>
<accession>G0UQ06</accession>
<name>G0UQ06_TRYCI</name>
<protein>
    <submittedName>
        <fullName evidence="1">Uncharacterized protein</fullName>
    </submittedName>
</protein>
<organism evidence="1">
    <name type="scientific">Trypanosoma congolense (strain IL3000)</name>
    <dbReference type="NCBI Taxonomy" id="1068625"/>
    <lineage>
        <taxon>Eukaryota</taxon>
        <taxon>Discoba</taxon>
        <taxon>Euglenozoa</taxon>
        <taxon>Kinetoplastea</taxon>
        <taxon>Metakinetoplastina</taxon>
        <taxon>Trypanosomatida</taxon>
        <taxon>Trypanosomatidae</taxon>
        <taxon>Trypanosoma</taxon>
        <taxon>Nannomonas</taxon>
    </lineage>
</organism>
<evidence type="ECO:0000313" key="1">
    <source>
        <dbReference type="EMBL" id="CCC91467.1"/>
    </source>
</evidence>
<sequence>MEDGWNADEDLISLVLVEPSARQLSSSVRFRAFTGCGGESGDADNSVPSNTWQLARRDDLGIHKKRRLDDVLTCEVGDVVQPVLRVLQDTFDIARRRLETLHWLDKTRSAEEISARFALDRRLGVTPSLAATHKALSRLQQLHRTEAITDLAEDLVMDSPTISIWTLLQIVEGLKGQPQCAARIVFSLAPLITNGSVPTSVWTSLCCELDKVARQLPAPLERPLVELFGEVLYRARDDGPVNGTIVVCYGQALLKSRAPIRSIVGLVQAELLSGRNTPPADAVSEARLGAFLSDLIQVMCAPGGGAVEREEGLPLSTKERLMHCGDLVKHVYAGRLRLTQDAFDAFLRFCDESKDYHRLCIVFLAMCVLSIPTLSSVTRVAEVLCDIQELSDYLAGVLHQMTPSLMLYLFLRYGPSSLFLQAGGSGVRARNGSGNIGERVKLESHLCGCAARLCARDGDELVCMALFDAVISVAGPNGARAFMCEMAKVLQCQMGLFGGRSTPASAAEAMEPYNMEALYYILCPSASACSGEEVSVDTFRASFQGRALSSLFVGRDTMQKISGVTVNQALLNILTSPQIYCTVLDVSALCSLTKSAPLADAFAKMMNGYATKMGAITFVPFDACASEQLTDEGKGFLFMWLLRHSWLVVFPLSLTVQLCMESQQGTPQQQRQPDGHHRTQLSSVRLFHAIRGVGHSRVAFIADLPSVVEEAKAAEVHPIITLSDLAARLVRS</sequence>
<dbReference type="VEuPathDB" id="TriTrypDB:TcIL3000_7_2810"/>
<gene>
    <name evidence="1" type="ORF">TCIL3000_7_2810</name>
</gene>
<dbReference type="AlphaFoldDB" id="G0UQ06"/>